<protein>
    <recommendedName>
        <fullName evidence="1">Condensation domain-containing protein</fullName>
    </recommendedName>
</protein>
<dbReference type="InterPro" id="IPR001242">
    <property type="entry name" value="Condensation_dom"/>
</dbReference>
<evidence type="ECO:0000313" key="3">
    <source>
        <dbReference type="Proteomes" id="UP000694228"/>
    </source>
</evidence>
<accession>A0A8F5VM01</accession>
<dbReference type="Proteomes" id="UP000694228">
    <property type="component" value="Chromosome"/>
</dbReference>
<gene>
    <name evidence="2" type="ORF">KSK55_12910</name>
</gene>
<sequence length="480" mass="54480">MNTCSNPDNIPGCIRKMTGCERVFFMSPACTVMMAARIRGKIDIDKFNQALSTVTRIHPLLDAKVIFDKQHEAWFSSDSVPGISLRIIPRISKDQWVDELKNEARIPFDIGKGPLIKYVLLQSEEESDFLVFCNHSICDGMALAGLIKEILCRYGKPEGKIQVIVPPVSQDLLKPRRNLKGMITNLFAFHANRKWRKNPYHFGPEEYSTLYEEYWKNRSPGIVMMEFDKDESVRLLEKCREHQVTVGSAVSSAFLGAYQEIIGEFSSRQQAIMVPFDIRRRSEPPIGDVFCFCVGSLRLPFSYQIKKTFWENTVILNKAIHLLLKNPDPSGLDMPPFDHSLLDAMAAFAPFSDLAPKAYSQTEIFRRFIQDSGNIAMTLNRNFQNMIPGFIPSNLGKIEIPESNDELNLERLVFLPSASEINPLVMGGIGTDDRMTFTLTYVDPPAKTGISPEPEMIRIRNRALEFLGFPEKVNEKVIGR</sequence>
<evidence type="ECO:0000259" key="1">
    <source>
        <dbReference type="Pfam" id="PF00668"/>
    </source>
</evidence>
<dbReference type="OrthoDB" id="145544at2157"/>
<dbReference type="InterPro" id="IPR052058">
    <property type="entry name" value="Alcohol_O-acetyltransferase"/>
</dbReference>
<reference evidence="2 3" key="1">
    <citation type="submission" date="2021-06" db="EMBL/GenBank/DDBJ databases">
        <title>Complete genome sequence of the secondary alcohol utilizing methanogen Methanospirillum hungatei strain GP1.</title>
        <authorList>
            <person name="Day L.A."/>
            <person name="Costa K.C."/>
        </authorList>
    </citation>
    <scope>NUCLEOTIDE SEQUENCE [LARGE SCALE GENOMIC DNA]</scope>
    <source>
        <strain evidence="2 3">GP1</strain>
    </source>
</reference>
<dbReference type="Pfam" id="PF00668">
    <property type="entry name" value="Condensation"/>
    <property type="match status" value="1"/>
</dbReference>
<dbReference type="PANTHER" id="PTHR28037:SF1">
    <property type="entry name" value="ALCOHOL O-ACETYLTRANSFERASE 1-RELATED"/>
    <property type="match status" value="1"/>
</dbReference>
<organism evidence="2 3">
    <name type="scientific">Methanospirillum hungatei</name>
    <dbReference type="NCBI Taxonomy" id="2203"/>
    <lineage>
        <taxon>Archaea</taxon>
        <taxon>Methanobacteriati</taxon>
        <taxon>Methanobacteriota</taxon>
        <taxon>Stenosarchaea group</taxon>
        <taxon>Methanomicrobia</taxon>
        <taxon>Methanomicrobiales</taxon>
        <taxon>Methanospirillaceae</taxon>
        <taxon>Methanospirillum</taxon>
    </lineage>
</organism>
<evidence type="ECO:0000313" key="2">
    <source>
        <dbReference type="EMBL" id="QXO94223.1"/>
    </source>
</evidence>
<feature type="domain" description="Condensation" evidence="1">
    <location>
        <begin position="27"/>
        <end position="158"/>
    </location>
</feature>
<name>A0A8F5VM01_METHU</name>
<dbReference type="GO" id="GO:0003824">
    <property type="term" value="F:catalytic activity"/>
    <property type="evidence" value="ECO:0007669"/>
    <property type="project" value="InterPro"/>
</dbReference>
<proteinExistence type="predicted"/>
<dbReference type="PANTHER" id="PTHR28037">
    <property type="entry name" value="ALCOHOL O-ACETYLTRANSFERASE 1-RELATED"/>
    <property type="match status" value="1"/>
</dbReference>
<dbReference type="AlphaFoldDB" id="A0A8F5VM01"/>
<dbReference type="EMBL" id="CP077107">
    <property type="protein sequence ID" value="QXO94223.1"/>
    <property type="molecule type" value="Genomic_DNA"/>
</dbReference>